<comment type="caution">
    <text evidence="2">The sequence shown here is derived from an EMBL/GenBank/DDBJ whole genome shotgun (WGS) entry which is preliminary data.</text>
</comment>
<accession>A0A841RI51</accession>
<dbReference type="EMBL" id="JACHON010000001">
    <property type="protein sequence ID" value="MBB6511333.1"/>
    <property type="molecule type" value="Genomic_DNA"/>
</dbReference>
<dbReference type="Proteomes" id="UP000572212">
    <property type="component" value="Unassembled WGS sequence"/>
</dbReference>
<keyword evidence="3" id="KW-1185">Reference proteome</keyword>
<evidence type="ECO:0000256" key="1">
    <source>
        <dbReference type="SAM" id="MobiDB-lite"/>
    </source>
</evidence>
<feature type="region of interest" description="Disordered" evidence="1">
    <location>
        <begin position="51"/>
        <end position="72"/>
    </location>
</feature>
<evidence type="ECO:0000313" key="2">
    <source>
        <dbReference type="EMBL" id="MBB6511333.1"/>
    </source>
</evidence>
<dbReference type="AlphaFoldDB" id="A0A841RI51"/>
<dbReference type="InterPro" id="IPR025953">
    <property type="entry name" value="YlbD_coat"/>
</dbReference>
<reference evidence="2 3" key="1">
    <citation type="submission" date="2020-08" db="EMBL/GenBank/DDBJ databases">
        <title>Genomic Encyclopedia of Type Strains, Phase IV (KMG-IV): sequencing the most valuable type-strain genomes for metagenomic binning, comparative biology and taxonomic classification.</title>
        <authorList>
            <person name="Goeker M."/>
        </authorList>
    </citation>
    <scope>NUCLEOTIDE SEQUENCE [LARGE SCALE GENOMIC DNA]</scope>
    <source>
        <strain evidence="2 3">DSM 11805</strain>
    </source>
</reference>
<feature type="compositionally biased region" description="Basic and acidic residues" evidence="1">
    <location>
        <begin position="51"/>
        <end position="66"/>
    </location>
</feature>
<gene>
    <name evidence="2" type="ORF">GGQ92_000100</name>
</gene>
<sequence length="126" mass="14800">MTQDRKQVVDQFKQFLSKHPQLVQEVRLKKRTLQDIFEEYILLGEDDPSWEEYKKTRTNKEKEKKNSTSSSQLLSSILSNINLDNIDKHIEQADKVIGGIIQMIQQYQKENNEEANTSNNSFIPKD</sequence>
<evidence type="ECO:0000313" key="3">
    <source>
        <dbReference type="Proteomes" id="UP000572212"/>
    </source>
</evidence>
<name>A0A841RI51_9BACI</name>
<proteinExistence type="predicted"/>
<dbReference type="Pfam" id="PF14071">
    <property type="entry name" value="YlbD_coat"/>
    <property type="match status" value="1"/>
</dbReference>
<organism evidence="2 3">
    <name type="scientific">Gracilibacillus halotolerans</name>
    <dbReference type="NCBI Taxonomy" id="74386"/>
    <lineage>
        <taxon>Bacteria</taxon>
        <taxon>Bacillati</taxon>
        <taxon>Bacillota</taxon>
        <taxon>Bacilli</taxon>
        <taxon>Bacillales</taxon>
        <taxon>Bacillaceae</taxon>
        <taxon>Gracilibacillus</taxon>
    </lineage>
</organism>
<dbReference type="RefSeq" id="WP_184243447.1">
    <property type="nucleotide sequence ID" value="NZ_BAAACU010000020.1"/>
</dbReference>
<protein>
    <submittedName>
        <fullName evidence="2">Uncharacterized protein YoxC</fullName>
    </submittedName>
</protein>